<keyword evidence="1" id="KW-0732">Signal</keyword>
<dbReference type="RefSeq" id="WP_125499989.1">
    <property type="nucleotide sequence ID" value="NZ_BMVZ01000007.1"/>
</dbReference>
<dbReference type="Proteomes" id="UP000635996">
    <property type="component" value="Unassembled WGS sequence"/>
</dbReference>
<accession>A0ABX0YNF2</accession>
<name>A0ABX0YNF2_STRTL</name>
<dbReference type="EMBL" id="JAATEL010000005">
    <property type="protein sequence ID" value="NJP14065.1"/>
    <property type="molecule type" value="Genomic_DNA"/>
</dbReference>
<organism evidence="2 3">
    <name type="scientific">Streptomyces thermoviolaceus subsp. thermoviolaceus</name>
    <dbReference type="NCBI Taxonomy" id="66860"/>
    <lineage>
        <taxon>Bacteria</taxon>
        <taxon>Bacillati</taxon>
        <taxon>Actinomycetota</taxon>
        <taxon>Actinomycetes</taxon>
        <taxon>Kitasatosporales</taxon>
        <taxon>Streptomycetaceae</taxon>
        <taxon>Streptomyces</taxon>
    </lineage>
</organism>
<sequence>MSAIRSFAVASAALAAAYGTVPAATAAPTVTATPARTAAAYNCTPGYFCIYSGWSGSGTRCQWKQKQKANTADDCSFIRRGENVRSVWNSTGHRVQYYKSTNYKNRVGSTPAGAGGNLMGNYQIRSFKPQ</sequence>
<proteinExistence type="predicted"/>
<gene>
    <name evidence="2" type="ORF">HCJ95_07090</name>
</gene>
<feature type="chain" id="PRO_5045932233" evidence="1">
    <location>
        <begin position="27"/>
        <end position="130"/>
    </location>
</feature>
<protein>
    <submittedName>
        <fullName evidence="2">Peptidase inhibitor family I36 protein</fullName>
    </submittedName>
</protein>
<evidence type="ECO:0000313" key="3">
    <source>
        <dbReference type="Proteomes" id="UP000635996"/>
    </source>
</evidence>
<evidence type="ECO:0000313" key="2">
    <source>
        <dbReference type="EMBL" id="NJP14065.1"/>
    </source>
</evidence>
<comment type="caution">
    <text evidence="2">The sequence shown here is derived from an EMBL/GenBank/DDBJ whole genome shotgun (WGS) entry which is preliminary data.</text>
</comment>
<dbReference type="Pfam" id="PF03995">
    <property type="entry name" value="Inhibitor_I36"/>
    <property type="match status" value="1"/>
</dbReference>
<feature type="signal peptide" evidence="1">
    <location>
        <begin position="1"/>
        <end position="26"/>
    </location>
</feature>
<reference evidence="2 3" key="1">
    <citation type="submission" date="2020-03" db="EMBL/GenBank/DDBJ databases">
        <title>WGS of actinomycetes isolated from Thailand.</title>
        <authorList>
            <person name="Thawai C."/>
        </authorList>
    </citation>
    <scope>NUCLEOTIDE SEQUENCE [LARGE SCALE GENOMIC DNA]</scope>
    <source>
        <strain evidence="2 3">NBRC 13905</strain>
    </source>
</reference>
<evidence type="ECO:0000256" key="1">
    <source>
        <dbReference type="SAM" id="SignalP"/>
    </source>
</evidence>
<keyword evidence="3" id="KW-1185">Reference proteome</keyword>